<dbReference type="AlphaFoldDB" id="A0A9Q8YZG4"/>
<dbReference type="InterPro" id="IPR035810">
    <property type="entry name" value="PEBP_euk"/>
</dbReference>
<evidence type="ECO:0000313" key="4">
    <source>
        <dbReference type="Proteomes" id="UP001056012"/>
    </source>
</evidence>
<dbReference type="GO" id="GO:0030414">
    <property type="term" value="F:peptidase inhibitor activity"/>
    <property type="evidence" value="ECO:0007669"/>
    <property type="project" value="TreeGrafter"/>
</dbReference>
<dbReference type="GO" id="GO:0046578">
    <property type="term" value="P:regulation of Ras protein signal transduction"/>
    <property type="evidence" value="ECO:0007669"/>
    <property type="project" value="TreeGrafter"/>
</dbReference>
<reference evidence="3" key="1">
    <citation type="submission" date="2021-12" db="EMBL/GenBank/DDBJ databases">
        <title>Curvularia clavata genome.</title>
        <authorList>
            <person name="Cao Y."/>
        </authorList>
    </citation>
    <scope>NUCLEOTIDE SEQUENCE</scope>
    <source>
        <strain evidence="3">Yc1106</strain>
    </source>
</reference>
<feature type="signal peptide" evidence="2">
    <location>
        <begin position="1"/>
        <end position="18"/>
    </location>
</feature>
<sequence>MLLSASTVAITFASLVLAQAPPGFQPAVNNKLEVIFRSTMVNQAGQQIAKDAASAQPQLALSSAMMSKTDTYMFVMLDLDVPPAANSNQRRVLLHCMNTGFKASNQEIGGAATLLSSSDTGPAAYIPPNPPAVDTIAHRYVELLFQQPANFSIAQSTFAEMSARINFDTQAFMTQHGLKAPVAANFFLVDGRTNSTAAANPTGTGSGGSRPTSSLEPFSGAADRPSVSFGTAGQLVWLTLFALFAL</sequence>
<name>A0A9Q8YZG4_CURCL</name>
<proteinExistence type="predicted"/>
<dbReference type="Pfam" id="PF01161">
    <property type="entry name" value="PBP"/>
    <property type="match status" value="1"/>
</dbReference>
<dbReference type="CDD" id="cd00866">
    <property type="entry name" value="PEBP_euk"/>
    <property type="match status" value="1"/>
</dbReference>
<evidence type="ECO:0000313" key="3">
    <source>
        <dbReference type="EMBL" id="USP73047.1"/>
    </source>
</evidence>
<dbReference type="PANTHER" id="PTHR11362">
    <property type="entry name" value="PHOSPHATIDYLETHANOLAMINE-BINDING PROTEIN"/>
    <property type="match status" value="1"/>
</dbReference>
<organism evidence="3 4">
    <name type="scientific">Curvularia clavata</name>
    <dbReference type="NCBI Taxonomy" id="95742"/>
    <lineage>
        <taxon>Eukaryota</taxon>
        <taxon>Fungi</taxon>
        <taxon>Dikarya</taxon>
        <taxon>Ascomycota</taxon>
        <taxon>Pezizomycotina</taxon>
        <taxon>Dothideomycetes</taxon>
        <taxon>Pleosporomycetidae</taxon>
        <taxon>Pleosporales</taxon>
        <taxon>Pleosporineae</taxon>
        <taxon>Pleosporaceae</taxon>
        <taxon>Curvularia</taxon>
    </lineage>
</organism>
<keyword evidence="4" id="KW-1185">Reference proteome</keyword>
<gene>
    <name evidence="3" type="ORF">yc1106_00321</name>
</gene>
<evidence type="ECO:0000256" key="1">
    <source>
        <dbReference type="SAM" id="MobiDB-lite"/>
    </source>
</evidence>
<feature type="region of interest" description="Disordered" evidence="1">
    <location>
        <begin position="197"/>
        <end position="219"/>
    </location>
</feature>
<dbReference type="GO" id="GO:0005543">
    <property type="term" value="F:phospholipid binding"/>
    <property type="evidence" value="ECO:0007669"/>
    <property type="project" value="TreeGrafter"/>
</dbReference>
<dbReference type="InterPro" id="IPR036610">
    <property type="entry name" value="PEBP-like_sf"/>
</dbReference>
<dbReference type="InterPro" id="IPR008914">
    <property type="entry name" value="PEBP"/>
</dbReference>
<evidence type="ECO:0000256" key="2">
    <source>
        <dbReference type="SAM" id="SignalP"/>
    </source>
</evidence>
<feature type="chain" id="PRO_5040275318" evidence="2">
    <location>
        <begin position="19"/>
        <end position="246"/>
    </location>
</feature>
<dbReference type="Proteomes" id="UP001056012">
    <property type="component" value="Chromosome 1"/>
</dbReference>
<accession>A0A9Q8YZG4</accession>
<dbReference type="EMBL" id="CP089274">
    <property type="protein sequence ID" value="USP73047.1"/>
    <property type="molecule type" value="Genomic_DNA"/>
</dbReference>
<keyword evidence="2" id="KW-0732">Signal</keyword>
<dbReference type="VEuPathDB" id="FungiDB:yc1106_00321"/>
<dbReference type="GO" id="GO:0030162">
    <property type="term" value="P:regulation of proteolysis"/>
    <property type="evidence" value="ECO:0007669"/>
    <property type="project" value="TreeGrafter"/>
</dbReference>
<dbReference type="SUPFAM" id="SSF49777">
    <property type="entry name" value="PEBP-like"/>
    <property type="match status" value="1"/>
</dbReference>
<dbReference type="PANTHER" id="PTHR11362:SF141">
    <property type="entry name" value="PHOSPHATIDYLETHANOLAMINE-BINDING PROTEIN"/>
    <property type="match status" value="1"/>
</dbReference>
<dbReference type="OrthoDB" id="2506647at2759"/>
<dbReference type="Gene3D" id="3.90.280.10">
    <property type="entry name" value="PEBP-like"/>
    <property type="match status" value="1"/>
</dbReference>
<protein>
    <submittedName>
        <fullName evidence="3">26 kDa secreted antigen</fullName>
    </submittedName>
</protein>